<dbReference type="InterPro" id="IPR009078">
    <property type="entry name" value="Ferritin-like_SF"/>
</dbReference>
<organism evidence="2">
    <name type="scientific">bioreactor metagenome</name>
    <dbReference type="NCBI Taxonomy" id="1076179"/>
    <lineage>
        <taxon>unclassified sequences</taxon>
        <taxon>metagenomes</taxon>
        <taxon>ecological metagenomes</taxon>
    </lineage>
</organism>
<dbReference type="CDD" id="cd01045">
    <property type="entry name" value="Ferritin_like_AB"/>
    <property type="match status" value="1"/>
</dbReference>
<gene>
    <name evidence="2" type="ORF">SDC9_72799</name>
</gene>
<proteinExistence type="predicted"/>
<dbReference type="SUPFAM" id="SSF47240">
    <property type="entry name" value="Ferritin-like"/>
    <property type="match status" value="1"/>
</dbReference>
<evidence type="ECO:0000313" key="2">
    <source>
        <dbReference type="EMBL" id="MPM26298.1"/>
    </source>
</evidence>
<comment type="caution">
    <text evidence="2">The sequence shown here is derived from an EMBL/GenBank/DDBJ whole genome shotgun (WGS) entry which is preliminary data.</text>
</comment>
<dbReference type="Pfam" id="PF02915">
    <property type="entry name" value="Rubrerythrin"/>
    <property type="match status" value="1"/>
</dbReference>
<accession>A0A644YEB1</accession>
<dbReference type="EMBL" id="VSSQ01004699">
    <property type="protein sequence ID" value="MPM26298.1"/>
    <property type="molecule type" value="Genomic_DNA"/>
</dbReference>
<evidence type="ECO:0000259" key="1">
    <source>
        <dbReference type="Pfam" id="PF02915"/>
    </source>
</evidence>
<dbReference type="GO" id="GO:0016491">
    <property type="term" value="F:oxidoreductase activity"/>
    <property type="evidence" value="ECO:0007669"/>
    <property type="project" value="InterPro"/>
</dbReference>
<sequence length="162" mass="19145">MTSLEFAINMELEGEKYYKEQALLNKGNVLEVIFNLLAQDEAHHAQVLRHKFNKQEYHLQSNSAIKETDNIFSGLKDFLVKLSDESKKQLAVYDEALKREKESIELYRKFLAEATNKEDSELFEQLIVQEKEHYDIFDNILTLLNRPHDWVESAEFGIREEY</sequence>
<dbReference type="InterPro" id="IPR003251">
    <property type="entry name" value="Rr_diiron-bd_dom"/>
</dbReference>
<feature type="domain" description="Rubrerythrin diiron-binding" evidence="1">
    <location>
        <begin position="4"/>
        <end position="140"/>
    </location>
</feature>
<dbReference type="InterPro" id="IPR012347">
    <property type="entry name" value="Ferritin-like"/>
</dbReference>
<name>A0A644YEB1_9ZZZZ</name>
<dbReference type="AlphaFoldDB" id="A0A644YEB1"/>
<protein>
    <recommendedName>
        <fullName evidence="1">Rubrerythrin diiron-binding domain-containing protein</fullName>
    </recommendedName>
</protein>
<dbReference type="Gene3D" id="1.20.1260.10">
    <property type="match status" value="1"/>
</dbReference>
<reference evidence="2" key="1">
    <citation type="submission" date="2019-08" db="EMBL/GenBank/DDBJ databases">
        <authorList>
            <person name="Kucharzyk K."/>
            <person name="Murdoch R.W."/>
            <person name="Higgins S."/>
            <person name="Loffler F."/>
        </authorList>
    </citation>
    <scope>NUCLEOTIDE SEQUENCE</scope>
</reference>
<dbReference type="GO" id="GO:0046872">
    <property type="term" value="F:metal ion binding"/>
    <property type="evidence" value="ECO:0007669"/>
    <property type="project" value="InterPro"/>
</dbReference>